<proteinExistence type="predicted"/>
<protein>
    <submittedName>
        <fullName evidence="3">Antitoxin</fullName>
    </submittedName>
</protein>
<dbReference type="Pfam" id="PF21217">
    <property type="entry name" value="PaaA2"/>
    <property type="match status" value="1"/>
</dbReference>
<gene>
    <name evidence="3" type="ORF">DD666_09935</name>
</gene>
<dbReference type="InterPro" id="IPR048851">
    <property type="entry name" value="PaaA2_dom"/>
</dbReference>
<evidence type="ECO:0000313" key="4">
    <source>
        <dbReference type="Proteomes" id="UP000264036"/>
    </source>
</evidence>
<name>A0A356LFM7_9BURK</name>
<reference evidence="3 4" key="1">
    <citation type="journal article" date="2018" name="Nat. Biotechnol.">
        <title>A standardized bacterial taxonomy based on genome phylogeny substantially revises the tree of life.</title>
        <authorList>
            <person name="Parks D.H."/>
            <person name="Chuvochina M."/>
            <person name="Waite D.W."/>
            <person name="Rinke C."/>
            <person name="Skarshewski A."/>
            <person name="Chaumeil P.A."/>
            <person name="Hugenholtz P."/>
        </authorList>
    </citation>
    <scope>NUCLEOTIDE SEQUENCE [LARGE SCALE GENOMIC DNA]</scope>
    <source>
        <strain evidence="3">UBA10707</strain>
    </source>
</reference>
<dbReference type="Gene3D" id="6.20.450.20">
    <property type="match status" value="1"/>
</dbReference>
<dbReference type="Proteomes" id="UP000264036">
    <property type="component" value="Unassembled WGS sequence"/>
</dbReference>
<comment type="caution">
    <text evidence="3">The sequence shown here is derived from an EMBL/GenBank/DDBJ whole genome shotgun (WGS) entry which is preliminary data.</text>
</comment>
<feature type="domain" description="Stability determinant" evidence="2">
    <location>
        <begin position="19"/>
        <end position="46"/>
    </location>
</feature>
<evidence type="ECO:0000313" key="3">
    <source>
        <dbReference type="EMBL" id="HBP29722.1"/>
    </source>
</evidence>
<dbReference type="EMBL" id="DOEK01000027">
    <property type="protein sequence ID" value="HBP29722.1"/>
    <property type="molecule type" value="Genomic_DNA"/>
</dbReference>
<evidence type="ECO:0000256" key="1">
    <source>
        <dbReference type="SAM" id="MobiDB-lite"/>
    </source>
</evidence>
<evidence type="ECO:0000259" key="2">
    <source>
        <dbReference type="Pfam" id="PF21217"/>
    </source>
</evidence>
<accession>A0A356LFM7</accession>
<feature type="region of interest" description="Disordered" evidence="1">
    <location>
        <begin position="1"/>
        <end position="20"/>
    </location>
</feature>
<dbReference type="AlphaFoldDB" id="A0A356LFM7"/>
<organism evidence="3 4">
    <name type="scientific">Advenella kashmirensis</name>
    <dbReference type="NCBI Taxonomy" id="310575"/>
    <lineage>
        <taxon>Bacteria</taxon>
        <taxon>Pseudomonadati</taxon>
        <taxon>Pseudomonadota</taxon>
        <taxon>Betaproteobacteria</taxon>
        <taxon>Burkholderiales</taxon>
        <taxon>Alcaligenaceae</taxon>
    </lineage>
</organism>
<sequence>MVGTKTPAPHVSKFSTQEADNHDRWFRAEIQAAINDPHPSIPHDQIRTKMHTRIAELKLDTKR</sequence>